<accession>A0A318K3F9</accession>
<dbReference type="EMBL" id="QJKF01000003">
    <property type="protein sequence ID" value="PXX66351.1"/>
    <property type="molecule type" value="Genomic_DNA"/>
</dbReference>
<reference evidence="1 2" key="1">
    <citation type="submission" date="2018-05" db="EMBL/GenBank/DDBJ databases">
        <title>Genomic Encyclopedia of Type Strains, Phase IV (KMG-IV): sequencing the most valuable type-strain genomes for metagenomic binning, comparative biology and taxonomic classification.</title>
        <authorList>
            <person name="Goeker M."/>
        </authorList>
    </citation>
    <scope>NUCLEOTIDE SEQUENCE [LARGE SCALE GENOMIC DNA]</scope>
    <source>
        <strain evidence="1 2">DSM 44704</strain>
    </source>
</reference>
<evidence type="ECO:0000313" key="1">
    <source>
        <dbReference type="EMBL" id="PXX66351.1"/>
    </source>
</evidence>
<gene>
    <name evidence="1" type="ORF">DFR70_10398</name>
</gene>
<dbReference type="Proteomes" id="UP000247569">
    <property type="component" value="Unassembled WGS sequence"/>
</dbReference>
<name>A0A318K3F9_9NOCA</name>
<sequence>MWEWSKTVAEYAAAAAWTRCHTGEIEPTIVDPDYRAEAAHGDADSIDCAERAPSEMYILVG</sequence>
<protein>
    <submittedName>
        <fullName evidence="1">Uncharacterized protein</fullName>
    </submittedName>
</protein>
<dbReference type="OrthoDB" id="4563967at2"/>
<dbReference type="RefSeq" id="WP_040732157.1">
    <property type="nucleotide sequence ID" value="NZ_QJKF01000003.1"/>
</dbReference>
<evidence type="ECO:0000313" key="2">
    <source>
        <dbReference type="Proteomes" id="UP000247569"/>
    </source>
</evidence>
<proteinExistence type="predicted"/>
<dbReference type="AlphaFoldDB" id="A0A318K3F9"/>
<keyword evidence="2" id="KW-1185">Reference proteome</keyword>
<organism evidence="1 2">
    <name type="scientific">Nocardia tenerifensis</name>
    <dbReference type="NCBI Taxonomy" id="228006"/>
    <lineage>
        <taxon>Bacteria</taxon>
        <taxon>Bacillati</taxon>
        <taxon>Actinomycetota</taxon>
        <taxon>Actinomycetes</taxon>
        <taxon>Mycobacteriales</taxon>
        <taxon>Nocardiaceae</taxon>
        <taxon>Nocardia</taxon>
    </lineage>
</organism>
<comment type="caution">
    <text evidence="1">The sequence shown here is derived from an EMBL/GenBank/DDBJ whole genome shotgun (WGS) entry which is preliminary data.</text>
</comment>